<sequence>MGFLLHLLYRWTSMLKRTTNVISRNWDVALSTLLFVVVKLLYRMYQWRHLTDSPTVSTICPEFGSHRRWVRVHRVARL</sequence>
<name>A0ABU6WMZ0_9FABA</name>
<gene>
    <name evidence="1" type="ORF">PIB30_069005</name>
</gene>
<evidence type="ECO:0000313" key="2">
    <source>
        <dbReference type="Proteomes" id="UP001341840"/>
    </source>
</evidence>
<protein>
    <submittedName>
        <fullName evidence="1">Uncharacterized protein</fullName>
    </submittedName>
</protein>
<keyword evidence="2" id="KW-1185">Reference proteome</keyword>
<dbReference type="Proteomes" id="UP001341840">
    <property type="component" value="Unassembled WGS sequence"/>
</dbReference>
<evidence type="ECO:0000313" key="1">
    <source>
        <dbReference type="EMBL" id="MED6186672.1"/>
    </source>
</evidence>
<organism evidence="1 2">
    <name type="scientific">Stylosanthes scabra</name>
    <dbReference type="NCBI Taxonomy" id="79078"/>
    <lineage>
        <taxon>Eukaryota</taxon>
        <taxon>Viridiplantae</taxon>
        <taxon>Streptophyta</taxon>
        <taxon>Embryophyta</taxon>
        <taxon>Tracheophyta</taxon>
        <taxon>Spermatophyta</taxon>
        <taxon>Magnoliopsida</taxon>
        <taxon>eudicotyledons</taxon>
        <taxon>Gunneridae</taxon>
        <taxon>Pentapetalae</taxon>
        <taxon>rosids</taxon>
        <taxon>fabids</taxon>
        <taxon>Fabales</taxon>
        <taxon>Fabaceae</taxon>
        <taxon>Papilionoideae</taxon>
        <taxon>50 kb inversion clade</taxon>
        <taxon>dalbergioids sensu lato</taxon>
        <taxon>Dalbergieae</taxon>
        <taxon>Pterocarpus clade</taxon>
        <taxon>Stylosanthes</taxon>
    </lineage>
</organism>
<comment type="caution">
    <text evidence="1">The sequence shown here is derived from an EMBL/GenBank/DDBJ whole genome shotgun (WGS) entry which is preliminary data.</text>
</comment>
<proteinExistence type="predicted"/>
<reference evidence="1 2" key="1">
    <citation type="journal article" date="2023" name="Plants (Basel)">
        <title>Bridging the Gap: Combining Genomics and Transcriptomics Approaches to Understand Stylosanthes scabra, an Orphan Legume from the Brazilian Caatinga.</title>
        <authorList>
            <person name="Ferreira-Neto J.R.C."/>
            <person name="da Silva M.D."/>
            <person name="Binneck E."/>
            <person name="de Melo N.F."/>
            <person name="da Silva R.H."/>
            <person name="de Melo A.L.T.M."/>
            <person name="Pandolfi V."/>
            <person name="Bustamante F.O."/>
            <person name="Brasileiro-Vidal A.C."/>
            <person name="Benko-Iseppon A.M."/>
        </authorList>
    </citation>
    <scope>NUCLEOTIDE SEQUENCE [LARGE SCALE GENOMIC DNA]</scope>
    <source>
        <tissue evidence="1">Leaves</tissue>
    </source>
</reference>
<feature type="non-terminal residue" evidence="1">
    <location>
        <position position="78"/>
    </location>
</feature>
<accession>A0ABU6WMZ0</accession>
<dbReference type="EMBL" id="JASCZI010181992">
    <property type="protein sequence ID" value="MED6186672.1"/>
    <property type="molecule type" value="Genomic_DNA"/>
</dbReference>